<name>A0A4U6XQL9_9PEZI</name>
<dbReference type="Proteomes" id="UP000310108">
    <property type="component" value="Unassembled WGS sequence"/>
</dbReference>
<keyword evidence="2" id="KW-1185">Reference proteome</keyword>
<accession>A0A4U6XQL9</accession>
<reference evidence="1 2" key="1">
    <citation type="journal article" date="2019" name="PLoS ONE">
        <title>Comparative genome analysis indicates high evolutionary potential of pathogenicity genes in Colletotrichum tanaceti.</title>
        <authorList>
            <person name="Lelwala R.V."/>
            <person name="Korhonen P.K."/>
            <person name="Young N.D."/>
            <person name="Scott J.B."/>
            <person name="Ades P.A."/>
            <person name="Gasser R.B."/>
            <person name="Taylor P.W.J."/>
        </authorList>
    </citation>
    <scope>NUCLEOTIDE SEQUENCE [LARGE SCALE GENOMIC DNA]</scope>
    <source>
        <strain evidence="1">BRIP57314</strain>
    </source>
</reference>
<protein>
    <submittedName>
        <fullName evidence="1">Uncharacterized protein</fullName>
    </submittedName>
</protein>
<dbReference type="AlphaFoldDB" id="A0A4U6XQL9"/>
<dbReference type="EMBL" id="PJEX01000030">
    <property type="protein sequence ID" value="TKW58081.1"/>
    <property type="molecule type" value="Genomic_DNA"/>
</dbReference>
<gene>
    <name evidence="1" type="ORF">CTA1_11118</name>
</gene>
<comment type="caution">
    <text evidence="1">The sequence shown here is derived from an EMBL/GenBank/DDBJ whole genome shotgun (WGS) entry which is preliminary data.</text>
</comment>
<organism evidence="1 2">
    <name type="scientific">Colletotrichum tanaceti</name>
    <dbReference type="NCBI Taxonomy" id="1306861"/>
    <lineage>
        <taxon>Eukaryota</taxon>
        <taxon>Fungi</taxon>
        <taxon>Dikarya</taxon>
        <taxon>Ascomycota</taxon>
        <taxon>Pezizomycotina</taxon>
        <taxon>Sordariomycetes</taxon>
        <taxon>Hypocreomycetidae</taxon>
        <taxon>Glomerellales</taxon>
        <taxon>Glomerellaceae</taxon>
        <taxon>Colletotrichum</taxon>
        <taxon>Colletotrichum destructivum species complex</taxon>
    </lineage>
</organism>
<evidence type="ECO:0000313" key="1">
    <source>
        <dbReference type="EMBL" id="TKW58081.1"/>
    </source>
</evidence>
<proteinExistence type="predicted"/>
<sequence length="122" mass="13617">MKLSCGTYEQSVWHYRTESKKAREAFFLDFVEKVMPYVRKTKAVVTGGVHPVGAIVDILEAGWTASALDGQLALSQYCQTASSKRPQQLRQALFDEQDFSLGDMLSGAQMRQIGRKEEPSSP</sequence>
<evidence type="ECO:0000313" key="2">
    <source>
        <dbReference type="Proteomes" id="UP000310108"/>
    </source>
</evidence>
<dbReference type="STRING" id="1306861.A0A4U6XQL9"/>
<dbReference type="OrthoDB" id="1663137at2759"/>